<evidence type="ECO:0000313" key="2">
    <source>
        <dbReference type="Proteomes" id="UP001358193"/>
    </source>
</evidence>
<proteinExistence type="predicted"/>
<sequence length="44" mass="5083">MYGNKSYLEIVMPEQFDEQDDTGDIFSEITIYCSDIEDAVESKL</sequence>
<name>A0ABZ0Z404_9CAUD</name>
<evidence type="ECO:0000313" key="1">
    <source>
        <dbReference type="EMBL" id="WQJ53947.1"/>
    </source>
</evidence>
<dbReference type="EMBL" id="OR769223">
    <property type="protein sequence ID" value="WQJ53947.1"/>
    <property type="molecule type" value="Genomic_DNA"/>
</dbReference>
<dbReference type="Proteomes" id="UP001358193">
    <property type="component" value="Segment"/>
</dbReference>
<protein>
    <submittedName>
        <fullName evidence="1">Uncharacterized protein</fullName>
    </submittedName>
</protein>
<accession>A0ABZ0Z404</accession>
<organism evidence="1 2">
    <name type="scientific">phage Lak_Megaphage_Sonny</name>
    <dbReference type="NCBI Taxonomy" id="3109229"/>
    <lineage>
        <taxon>Viruses</taxon>
        <taxon>Duplodnaviria</taxon>
        <taxon>Heunggongvirae</taxon>
        <taxon>Uroviricota</taxon>
        <taxon>Caudoviricetes</taxon>
        <taxon>Caudoviricetes code 15 clade</taxon>
    </lineage>
</organism>
<keyword evidence="2" id="KW-1185">Reference proteome</keyword>
<reference evidence="1 2" key="1">
    <citation type="submission" date="2023-11" db="EMBL/GenBank/DDBJ databases">
        <authorList>
            <person name="Cook R."/>
            <person name="Crisci M."/>
            <person name="Pye H."/>
            <person name="Adriaenssens E."/>
            <person name="Santini J."/>
        </authorList>
    </citation>
    <scope>NUCLEOTIDE SEQUENCE [LARGE SCALE GENOMIC DNA]</scope>
    <source>
        <strain evidence="1">Lak_Megaphage_Sonny</strain>
    </source>
</reference>